<keyword evidence="4 6" id="KW-1133">Transmembrane helix</keyword>
<keyword evidence="3 6" id="KW-0812">Transmembrane</keyword>
<dbReference type="EMBL" id="JBAMIC010000001">
    <property type="protein sequence ID" value="KAK7116339.1"/>
    <property type="molecule type" value="Genomic_DNA"/>
</dbReference>
<dbReference type="InterPro" id="IPR018614">
    <property type="entry name" value="KRTCAP2"/>
</dbReference>
<dbReference type="GO" id="GO:0016020">
    <property type="term" value="C:membrane"/>
    <property type="evidence" value="ECO:0007669"/>
    <property type="project" value="UniProtKB-SubCell"/>
</dbReference>
<comment type="subcellular location">
    <subcellularLocation>
        <location evidence="1">Membrane</location>
        <topology evidence="1">Multi-pass membrane protein</topology>
    </subcellularLocation>
</comment>
<comment type="caution">
    <text evidence="7">The sequence shown here is derived from an EMBL/GenBank/DDBJ whole genome shotgun (WGS) entry which is preliminary data.</text>
</comment>
<protein>
    <recommendedName>
        <fullName evidence="9">Dolichyl-diphosphooligosaccharide--protein glycosyltransferase subunit KCP2</fullName>
    </recommendedName>
</protein>
<reference evidence="7 8" key="1">
    <citation type="submission" date="2024-02" db="EMBL/GenBank/DDBJ databases">
        <title>Chromosome-scale genome assembly of the rough periwinkle Littorina saxatilis.</title>
        <authorList>
            <person name="De Jode A."/>
            <person name="Faria R."/>
            <person name="Formenti G."/>
            <person name="Sims Y."/>
            <person name="Smith T.P."/>
            <person name="Tracey A."/>
            <person name="Wood J.M.D."/>
            <person name="Zagrodzka Z.B."/>
            <person name="Johannesson K."/>
            <person name="Butlin R.K."/>
            <person name="Leder E.H."/>
        </authorList>
    </citation>
    <scope>NUCLEOTIDE SEQUENCE [LARGE SCALE GENOMIC DNA]</scope>
    <source>
        <strain evidence="7">Snail1</strain>
        <tissue evidence="7">Muscle</tissue>
    </source>
</reference>
<comment type="similarity">
    <text evidence="2">Belongs to the KRTCAP2 family.</text>
</comment>
<evidence type="ECO:0000313" key="8">
    <source>
        <dbReference type="Proteomes" id="UP001374579"/>
    </source>
</evidence>
<evidence type="ECO:0000256" key="1">
    <source>
        <dbReference type="ARBA" id="ARBA00004141"/>
    </source>
</evidence>
<sequence length="133" mass="14589">MALPTGVSCMVSITMAVVLFAVQQIFRIQLSGTEYMTIAGGFIGSIIFILLLTFTSNLEQLMFNKGYQARLFPEVLACLVISMFTSGMVHRVCVTTCLIFSLVALYYINRLSSAKYAPVMSAQPTGPAKKKNK</sequence>
<evidence type="ECO:0008006" key="9">
    <source>
        <dbReference type="Google" id="ProtNLM"/>
    </source>
</evidence>
<dbReference type="PANTHER" id="PTHR32001">
    <property type="entry name" value="KERATINOCYTE-ASSOCIATED PROTEIN 2"/>
    <property type="match status" value="1"/>
</dbReference>
<evidence type="ECO:0000313" key="7">
    <source>
        <dbReference type="EMBL" id="KAK7116339.1"/>
    </source>
</evidence>
<feature type="transmembrane region" description="Helical" evidence="6">
    <location>
        <begin position="7"/>
        <end position="29"/>
    </location>
</feature>
<dbReference type="AlphaFoldDB" id="A0AAN9C347"/>
<keyword evidence="5 6" id="KW-0472">Membrane</keyword>
<accession>A0AAN9C347</accession>
<evidence type="ECO:0000256" key="6">
    <source>
        <dbReference type="SAM" id="Phobius"/>
    </source>
</evidence>
<organism evidence="7 8">
    <name type="scientific">Littorina saxatilis</name>
    <dbReference type="NCBI Taxonomy" id="31220"/>
    <lineage>
        <taxon>Eukaryota</taxon>
        <taxon>Metazoa</taxon>
        <taxon>Spiralia</taxon>
        <taxon>Lophotrochozoa</taxon>
        <taxon>Mollusca</taxon>
        <taxon>Gastropoda</taxon>
        <taxon>Caenogastropoda</taxon>
        <taxon>Littorinimorpha</taxon>
        <taxon>Littorinoidea</taxon>
        <taxon>Littorinidae</taxon>
        <taxon>Littorina</taxon>
    </lineage>
</organism>
<evidence type="ECO:0000256" key="3">
    <source>
        <dbReference type="ARBA" id="ARBA00022692"/>
    </source>
</evidence>
<evidence type="ECO:0000256" key="5">
    <source>
        <dbReference type="ARBA" id="ARBA00023136"/>
    </source>
</evidence>
<dbReference type="Pfam" id="PF09775">
    <property type="entry name" value="Keratin_assoc"/>
    <property type="match status" value="1"/>
</dbReference>
<dbReference type="PANTHER" id="PTHR32001:SF1">
    <property type="entry name" value="KERATINOCYTE-ASSOCIATED PROTEIN 2"/>
    <property type="match status" value="1"/>
</dbReference>
<gene>
    <name evidence="7" type="ORF">V1264_002035</name>
</gene>
<name>A0AAN9C347_9CAEN</name>
<dbReference type="Proteomes" id="UP001374579">
    <property type="component" value="Unassembled WGS sequence"/>
</dbReference>
<evidence type="ECO:0000256" key="4">
    <source>
        <dbReference type="ARBA" id="ARBA00022989"/>
    </source>
</evidence>
<keyword evidence="8" id="KW-1185">Reference proteome</keyword>
<feature type="transmembrane region" description="Helical" evidence="6">
    <location>
        <begin position="35"/>
        <end position="54"/>
    </location>
</feature>
<feature type="transmembrane region" description="Helical" evidence="6">
    <location>
        <begin position="75"/>
        <end position="108"/>
    </location>
</feature>
<evidence type="ECO:0000256" key="2">
    <source>
        <dbReference type="ARBA" id="ARBA00007279"/>
    </source>
</evidence>
<proteinExistence type="inferred from homology"/>